<dbReference type="GO" id="GO:0015031">
    <property type="term" value="P:protein transport"/>
    <property type="evidence" value="ECO:0007669"/>
    <property type="project" value="UniProtKB-KW"/>
</dbReference>
<dbReference type="GO" id="GO:0000932">
    <property type="term" value="C:P-body"/>
    <property type="evidence" value="ECO:0007669"/>
    <property type="project" value="UniProtKB-SubCell"/>
</dbReference>
<dbReference type="EMBL" id="ML004461">
    <property type="protein sequence ID" value="RKP30303.1"/>
    <property type="molecule type" value="Genomic_DNA"/>
</dbReference>
<gene>
    <name evidence="2" type="primary">SUS1</name>
    <name evidence="3" type="ORF">METBISCDRAFT_16600</name>
</gene>
<dbReference type="GO" id="GO:0003713">
    <property type="term" value="F:transcription coactivator activity"/>
    <property type="evidence" value="ECO:0007669"/>
    <property type="project" value="UniProtKB-UniRule"/>
</dbReference>
<dbReference type="GO" id="GO:0000124">
    <property type="term" value="C:SAGA complex"/>
    <property type="evidence" value="ECO:0007669"/>
    <property type="project" value="UniProtKB-UniRule"/>
</dbReference>
<keyword evidence="2" id="KW-0509">mRNA transport</keyword>
<comment type="similarity">
    <text evidence="2">Belongs to the ENY2 family.</text>
</comment>
<dbReference type="GO" id="GO:0071819">
    <property type="term" value="C:DUBm complex"/>
    <property type="evidence" value="ECO:0007669"/>
    <property type="project" value="UniProtKB-UniRule"/>
</dbReference>
<evidence type="ECO:0000256" key="1">
    <source>
        <dbReference type="ARBA" id="ARBA00023010"/>
    </source>
</evidence>
<keyword evidence="2" id="KW-0010">Activator</keyword>
<dbReference type="InterPro" id="IPR038212">
    <property type="entry name" value="TF_EnY2_sf"/>
</dbReference>
<evidence type="ECO:0000313" key="3">
    <source>
        <dbReference type="EMBL" id="RKP30303.1"/>
    </source>
</evidence>
<dbReference type="GO" id="GO:0006406">
    <property type="term" value="P:mRNA export from nucleus"/>
    <property type="evidence" value="ECO:0007669"/>
    <property type="project" value="UniProtKB-UniRule"/>
</dbReference>
<dbReference type="GO" id="GO:0006325">
    <property type="term" value="P:chromatin organization"/>
    <property type="evidence" value="ECO:0007669"/>
    <property type="project" value="UniProtKB-KW"/>
</dbReference>
<keyword evidence="2" id="KW-0804">Transcription</keyword>
<keyword evidence="2" id="KW-0813">Transport</keyword>
<keyword evidence="2" id="KW-0805">Transcription regulation</keyword>
<dbReference type="InterPro" id="IPR018783">
    <property type="entry name" value="TF_ENY2"/>
</dbReference>
<comment type="subunit">
    <text evidence="2">Component of the nuclear pore complex (NPC)-associated TREX-2 complex (transcription and export complex 2), composed of at least SUS1, SAC3, THP1, SEM1, and CDC31. TREX-2 contains 2 SUS1 chains. The TREX-2 complex interacts with the nucleoporin NUP1. Component of the 1.8 MDa SAGA transcription coactivator-HAT complex. SAGA is built of 5 distinct domains with specialized functions. Within the SAGA complex, SUS1, SGF11, SGF73 and UBP8 form an additional subcomplex of SAGA called the DUB module (deubiquitination module). Interacts directly with THP1, SAC3, SGF11, and with the RNA polymerase II.</text>
</comment>
<dbReference type="GO" id="GO:0005654">
    <property type="term" value="C:nucleoplasm"/>
    <property type="evidence" value="ECO:0007669"/>
    <property type="project" value="UniProtKB-SubCell"/>
</dbReference>
<keyword evidence="2" id="KW-0539">Nucleus</keyword>
<proteinExistence type="inferred from homology"/>
<dbReference type="GO" id="GO:0005643">
    <property type="term" value="C:nuclear pore"/>
    <property type="evidence" value="ECO:0007669"/>
    <property type="project" value="UniProtKB-UniRule"/>
</dbReference>
<accession>A0A4P9ZBX0</accession>
<keyword evidence="2" id="KW-0963">Cytoplasm</keyword>
<dbReference type="Gene3D" id="1.10.246.140">
    <property type="match status" value="1"/>
</dbReference>
<keyword evidence="1 2" id="KW-0811">Translocation</keyword>
<evidence type="ECO:0000256" key="2">
    <source>
        <dbReference type="HAMAP-Rule" id="MF_03046"/>
    </source>
</evidence>
<dbReference type="OrthoDB" id="6221744at2759"/>
<dbReference type="GO" id="GO:0070390">
    <property type="term" value="C:transcription export complex 2"/>
    <property type="evidence" value="ECO:0007669"/>
    <property type="project" value="UniProtKB-UniRule"/>
</dbReference>
<keyword evidence="2" id="KW-0156">Chromatin regulator</keyword>
<dbReference type="Proteomes" id="UP000268321">
    <property type="component" value="Unassembled WGS sequence"/>
</dbReference>
<keyword evidence="2" id="KW-0653">Protein transport</keyword>
<reference evidence="4" key="1">
    <citation type="journal article" date="2018" name="Nat. Microbiol.">
        <title>Leveraging single-cell genomics to expand the fungal tree of life.</title>
        <authorList>
            <person name="Ahrendt S.R."/>
            <person name="Quandt C.A."/>
            <person name="Ciobanu D."/>
            <person name="Clum A."/>
            <person name="Salamov A."/>
            <person name="Andreopoulos B."/>
            <person name="Cheng J.F."/>
            <person name="Woyke T."/>
            <person name="Pelin A."/>
            <person name="Henrissat B."/>
            <person name="Reynolds N.K."/>
            <person name="Benny G.L."/>
            <person name="Smith M.E."/>
            <person name="James T.Y."/>
            <person name="Grigoriev I.V."/>
        </authorList>
    </citation>
    <scope>NUCLEOTIDE SEQUENCE [LARGE SCALE GENOMIC DNA]</scope>
    <source>
        <strain evidence="4">Baker2002</strain>
    </source>
</reference>
<name>A0A4P9ZBX0_9ASCO</name>
<sequence>MSELQAIKTQIQNHLVDSGNYDVISKQLKLRLYECGWFDQVSQLAAKEMNKSENINFEVLFEAVRPHAEELVPADIKEEMLAKIRAYLDGAIQ</sequence>
<comment type="subcellular location">
    <subcellularLocation>
        <location evidence="2">Nucleus</location>
        <location evidence="2">Nucleoplasm</location>
    </subcellularLocation>
    <subcellularLocation>
        <location evidence="2">Cytoplasm</location>
        <location evidence="2">P-body</location>
    </subcellularLocation>
</comment>
<dbReference type="PANTHER" id="PTHR12514">
    <property type="entry name" value="ENHANCER OF YELLOW 2 TRANSCRIPTION FACTOR"/>
    <property type="match status" value="1"/>
</dbReference>
<organism evidence="3 4">
    <name type="scientific">Metschnikowia bicuspidata</name>
    <dbReference type="NCBI Taxonomy" id="27322"/>
    <lineage>
        <taxon>Eukaryota</taxon>
        <taxon>Fungi</taxon>
        <taxon>Dikarya</taxon>
        <taxon>Ascomycota</taxon>
        <taxon>Saccharomycotina</taxon>
        <taxon>Pichiomycetes</taxon>
        <taxon>Metschnikowiaceae</taxon>
        <taxon>Metschnikowia</taxon>
    </lineage>
</organism>
<evidence type="ECO:0000313" key="4">
    <source>
        <dbReference type="Proteomes" id="UP000268321"/>
    </source>
</evidence>
<dbReference type="GO" id="GO:0006368">
    <property type="term" value="P:transcription elongation by RNA polymerase II"/>
    <property type="evidence" value="ECO:0007669"/>
    <property type="project" value="UniProtKB-UniRule"/>
</dbReference>
<comment type="function">
    <text evidence="2">Involved in mRNA export coupled transcription activation by association with both the TREX-2 and the SAGA complexes. At the promoters, SAGA is required for recruitment of the basal transcription machinery. It influences RNA polymerase II transcriptional activity through different activities such as TBP interaction and promoter selectivity, interaction with transcription activators, and chromatin modification through histone acetylation and deubiquitination. Within the SAGA complex, participates to a subcomplex required for deubiquitination of H2B and for the maintenance of steady-state H3 methylation levels. The TREX-2 complex functions in docking export-competent ribonucleoprotein particles (mRNPs) to the nuclear entrance of the nuclear pore complex (nuclear basket). TREX-2 participates in mRNA export and accurate chromatin positioning in the nucleus by tethering genes to the nuclear periphery. May also be involved in cytoplasmic mRNA decay by interaction with components of P-bodies.</text>
</comment>
<dbReference type="HAMAP" id="MF_03046">
    <property type="entry name" value="ENY2_Sus1"/>
    <property type="match status" value="1"/>
</dbReference>
<keyword evidence="4" id="KW-1185">Reference proteome</keyword>
<protein>
    <recommendedName>
        <fullName evidence="2">Transcription and mRNA export factor SUS1</fullName>
    </recommendedName>
</protein>
<dbReference type="AlphaFoldDB" id="A0A4P9ZBX0"/>
<dbReference type="Pfam" id="PF10163">
    <property type="entry name" value="EnY2"/>
    <property type="match status" value="1"/>
</dbReference>